<feature type="coiled-coil region" evidence="1">
    <location>
        <begin position="146"/>
        <end position="173"/>
    </location>
</feature>
<protein>
    <submittedName>
        <fullName evidence="3">P-type conjugative transfer protein VirB9</fullName>
    </submittedName>
</protein>
<dbReference type="AlphaFoldDB" id="A0A0U3AW74"/>
<dbReference type="GeneID" id="93757147"/>
<reference evidence="3" key="1">
    <citation type="submission" date="2015-11" db="EMBL/GenBank/DDBJ databases">
        <authorList>
            <person name="Zong Z."/>
            <person name="Wu W."/>
            <person name="Feng Y."/>
        </authorList>
    </citation>
    <scope>NUCLEOTIDE SEQUENCE</scope>
    <source>
        <strain evidence="3">WCHCF65</strain>
        <plasmid evidence="3">pKPC2_CF65</plasmid>
    </source>
</reference>
<accession>A0A0U3AW74</accession>
<dbReference type="EMBL" id="KU176944">
    <property type="protein sequence ID" value="ALT06315.1"/>
    <property type="molecule type" value="Genomic_DNA"/>
</dbReference>
<dbReference type="InterPro" id="IPR038161">
    <property type="entry name" value="VirB9/CagX/TrbG_C_sf"/>
</dbReference>
<dbReference type="Gene3D" id="2.60.40.2500">
    <property type="match status" value="1"/>
</dbReference>
<evidence type="ECO:0000256" key="1">
    <source>
        <dbReference type="SAM" id="Coils"/>
    </source>
</evidence>
<dbReference type="RefSeq" id="WP_053389846.1">
    <property type="nucleotide sequence ID" value="NZ_KU176944.1"/>
</dbReference>
<keyword evidence="2" id="KW-0732">Signal</keyword>
<gene>
    <name evidence="3" type="ORF">pKPC2_CF65_00012</name>
</gene>
<keyword evidence="3" id="KW-0614">Plasmid</keyword>
<evidence type="ECO:0000313" key="3">
    <source>
        <dbReference type="EMBL" id="ALT06315.1"/>
    </source>
</evidence>
<feature type="signal peptide" evidence="2">
    <location>
        <begin position="1"/>
        <end position="24"/>
    </location>
</feature>
<feature type="chain" id="PRO_5006836265" evidence="2">
    <location>
        <begin position="25"/>
        <end position="281"/>
    </location>
</feature>
<proteinExistence type="predicted"/>
<evidence type="ECO:0000256" key="2">
    <source>
        <dbReference type="SAM" id="SignalP"/>
    </source>
</evidence>
<name>A0A0U3AW74_CITFR</name>
<sequence length="281" mass="30601">MKLKNTLSVTALVLSAFAYSNAQAEQCRMVNWKENMVLRVNSALYLGTRVQLPEGTQIVTQQPKNSNTLWDVDGAANQVLIRPTSDQPGGEKTMATVFLTNGQALDIEGTRVASGANQPCVVIRGGNILSRSDRSAINSYSMGAGNAAAAEQASALREQLNEARLDADQNKRTAVVEALRKYRYHIFTRYNWSTGKGFAGKNVIADVYDDGRFTYIRLTNPNRGLMAVQAEVGGKPAIVPTDYDDAYAIYSMSGIYPKFTLTLDGVKLEVTRADNATNGES</sequence>
<keyword evidence="1" id="KW-0175">Coiled coil</keyword>
<geneLocation type="plasmid" evidence="3">
    <name>pKPC2_CF65</name>
</geneLocation>
<organism evidence="3">
    <name type="scientific">Citrobacter freundii</name>
    <dbReference type="NCBI Taxonomy" id="546"/>
    <lineage>
        <taxon>Bacteria</taxon>
        <taxon>Pseudomonadati</taxon>
        <taxon>Pseudomonadota</taxon>
        <taxon>Gammaproteobacteria</taxon>
        <taxon>Enterobacterales</taxon>
        <taxon>Enterobacteriaceae</taxon>
        <taxon>Citrobacter</taxon>
        <taxon>Citrobacter freundii complex</taxon>
    </lineage>
</organism>